<dbReference type="PANTHER" id="PTHR32256:SF17">
    <property type="entry name" value="EGF-LIKE DOMAIN-CONTAINING PROTEIN"/>
    <property type="match status" value="1"/>
</dbReference>
<feature type="domain" description="Prolow-density lipoprotein receptor-related protein 1-like beta-propeller" evidence="1">
    <location>
        <begin position="136"/>
        <end position="414"/>
    </location>
</feature>
<organism evidence="2 3">
    <name type="scientific">Clostridium bovifaecis</name>
    <dbReference type="NCBI Taxonomy" id="2184719"/>
    <lineage>
        <taxon>Bacteria</taxon>
        <taxon>Bacillati</taxon>
        <taxon>Bacillota</taxon>
        <taxon>Clostridia</taxon>
        <taxon>Eubacteriales</taxon>
        <taxon>Clostridiaceae</taxon>
        <taxon>Clostridium</taxon>
    </lineage>
</organism>
<dbReference type="SUPFAM" id="SSF69304">
    <property type="entry name" value="Tricorn protease N-terminal domain"/>
    <property type="match status" value="1"/>
</dbReference>
<sequence length="970" mass="111552">MKKLFKMYIAFIFVILIMTLVKFDVYAEFFESGQVVNSHKIWNIKFNSSVQFDKFTPNYIKVVDSSGISKKVTLEISSDKKSIKVIPDSNGYTPGEKYTLKITKGLKNESNKDLKKEFSMDFYIEQGINNGAYSINNLRNRGLVVQDGDWIYYSNLNDNGYIYKMRKDSSIKQLVYRGTGGASNLSIVNDYIYFVEDDPEVEEDAERICRVRKDGTGKIEIIYNNISVANHMQVYEDDIYYSDRFGLYKGSINGGVPKRLLDKVENNSDEVLFTVKDGWIYFWGSNYITGKRTGIYKINTDGSGKQCIVKNYSTENLYVDNVNIDDGYIYYLDTIGRAYKIDFYGKDLQMIGSLDDASNINVFDGYIYYSSGESVYKMKADGSEKDLITDEANINYPYINIVDGQLWYYNSYEELSKVSLKDKGNTESLEEGKTFYIKNINNPSSKIINYASSDMNNDGIKENIILTGDYENHNYTNLKLLVQDSINGEIINYSSLINAVCEDTGNTISLGDFNNDKIDDIKLDLLTNMQRGMHSTYIYSFIDKELKKIFDEGMIPSTGKDFEYELLNNANIKIYDGVNGYYLVDLSKDDAEHYNYLKDVGIEPGLTTYYEGEDSDGDGALELHRNMYLVGISYSDFLCSVKTIYKFNSNTGRWEYKDFVVESEFYPYENLKESNSNKQEDSTEFVDKSAVQDLVEEEGYIYYIKNYWTNTGENSYYLSGSSLYKTSKDLKENRVIAQNPYSKIQMDDGWIYYISMYGVNLHRVKLDGSSDTNLSRYIVKSFSIFGEWIYFCDNMSGIYKMKKDGSDLTQLSFDKGEEIAVYEDWIYYINSKDWTLYRMKVDGTSRESLGENITHGLGVNKDGLYYYVRHREGSSLYRMNLDGTGSKPISDYVIGKYAVYGGFIYFINMNDNAIYRVKVDGTELVKLNDETAVDIIGVSGDLIYYISRDKMDNQHTYRIKKDGGVSQLVD</sequence>
<dbReference type="InterPro" id="IPR053369">
    <property type="entry name" value="SrfA-induced_signal"/>
</dbReference>
<keyword evidence="3" id="KW-1185">Reference proteome</keyword>
<dbReference type="Gene3D" id="2.120.10.30">
    <property type="entry name" value="TolB, C-terminal domain"/>
    <property type="match status" value="1"/>
</dbReference>
<evidence type="ECO:0000313" key="3">
    <source>
        <dbReference type="Proteomes" id="UP000422764"/>
    </source>
</evidence>
<evidence type="ECO:0000313" key="2">
    <source>
        <dbReference type="EMBL" id="QGU94593.1"/>
    </source>
</evidence>
<dbReference type="InterPro" id="IPR032485">
    <property type="entry name" value="LRP1-like_beta_prop"/>
</dbReference>
<dbReference type="InterPro" id="IPR011042">
    <property type="entry name" value="6-blade_b-propeller_TolB-like"/>
</dbReference>
<accession>A0A6I6EQA3</accession>
<dbReference type="Proteomes" id="UP000422764">
    <property type="component" value="Chromosome"/>
</dbReference>
<protein>
    <submittedName>
        <fullName evidence="2">DUF5050 domain-containing protein</fullName>
    </submittedName>
</protein>
<dbReference type="PANTHER" id="PTHR32256">
    <property type="match status" value="1"/>
</dbReference>
<evidence type="ECO:0000259" key="1">
    <source>
        <dbReference type="Pfam" id="PF16472"/>
    </source>
</evidence>
<dbReference type="SUPFAM" id="SSF63825">
    <property type="entry name" value="YWTD domain"/>
    <property type="match status" value="1"/>
</dbReference>
<reference evidence="2 3" key="1">
    <citation type="submission" date="2019-12" db="EMBL/GenBank/DDBJ databases">
        <title>Genome sequenceing of Clostridium bovifaecis.</title>
        <authorList>
            <person name="Yao Y."/>
        </authorList>
    </citation>
    <scope>NUCLEOTIDE SEQUENCE [LARGE SCALE GENOMIC DNA]</scope>
    <source>
        <strain evidence="2 3">BXX</strain>
    </source>
</reference>
<name>A0A6I6EQA3_9CLOT</name>
<dbReference type="EMBL" id="CP046522">
    <property type="protein sequence ID" value="QGU94593.1"/>
    <property type="molecule type" value="Genomic_DNA"/>
</dbReference>
<dbReference type="Pfam" id="PF16472">
    <property type="entry name" value="DUF5050"/>
    <property type="match status" value="2"/>
</dbReference>
<dbReference type="AlphaFoldDB" id="A0A6I6EQA3"/>
<feature type="domain" description="Prolow-density lipoprotein receptor-related protein 1-like beta-propeller" evidence="1">
    <location>
        <begin position="779"/>
        <end position="964"/>
    </location>
</feature>
<proteinExistence type="predicted"/>
<gene>
    <name evidence="2" type="ORF">GOM49_05305</name>
</gene>